<accession>A0A368XVN2</accession>
<dbReference type="RefSeq" id="WP_245937418.1">
    <property type="nucleotide sequence ID" value="NZ_QPJJ01000005.1"/>
</dbReference>
<proteinExistence type="predicted"/>
<organism evidence="2 3">
    <name type="scientific">Saliterribacillus persicus</name>
    <dbReference type="NCBI Taxonomy" id="930114"/>
    <lineage>
        <taxon>Bacteria</taxon>
        <taxon>Bacillati</taxon>
        <taxon>Bacillota</taxon>
        <taxon>Bacilli</taxon>
        <taxon>Bacillales</taxon>
        <taxon>Bacillaceae</taxon>
        <taxon>Saliterribacillus</taxon>
    </lineage>
</organism>
<gene>
    <name evidence="2" type="ORF">DFR57_105208</name>
</gene>
<keyword evidence="3" id="KW-1185">Reference proteome</keyword>
<evidence type="ECO:0000256" key="1">
    <source>
        <dbReference type="SAM" id="Phobius"/>
    </source>
</evidence>
<name>A0A368XVN2_9BACI</name>
<dbReference type="AlphaFoldDB" id="A0A368XVN2"/>
<feature type="transmembrane region" description="Helical" evidence="1">
    <location>
        <begin position="9"/>
        <end position="27"/>
    </location>
</feature>
<sequence>MLNEREKKWGIIIAIIIFLGYLLPYTLLREVTAWYGSFLLWAILGIIIIWANIKLTQGWGEEE</sequence>
<keyword evidence="1" id="KW-0812">Transmembrane</keyword>
<comment type="caution">
    <text evidence="2">The sequence shown here is derived from an EMBL/GenBank/DDBJ whole genome shotgun (WGS) entry which is preliminary data.</text>
</comment>
<dbReference type="Proteomes" id="UP000252585">
    <property type="component" value="Unassembled WGS sequence"/>
</dbReference>
<protein>
    <submittedName>
        <fullName evidence="2">Uncharacterized protein</fullName>
    </submittedName>
</protein>
<evidence type="ECO:0000313" key="2">
    <source>
        <dbReference type="EMBL" id="RCW72023.1"/>
    </source>
</evidence>
<keyword evidence="1" id="KW-1133">Transmembrane helix</keyword>
<dbReference type="EMBL" id="QPJJ01000005">
    <property type="protein sequence ID" value="RCW72023.1"/>
    <property type="molecule type" value="Genomic_DNA"/>
</dbReference>
<feature type="transmembrane region" description="Helical" evidence="1">
    <location>
        <begin position="33"/>
        <end position="53"/>
    </location>
</feature>
<evidence type="ECO:0000313" key="3">
    <source>
        <dbReference type="Proteomes" id="UP000252585"/>
    </source>
</evidence>
<keyword evidence="1" id="KW-0472">Membrane</keyword>
<reference evidence="2 3" key="1">
    <citation type="submission" date="2018-07" db="EMBL/GenBank/DDBJ databases">
        <title>Genomic Encyclopedia of Type Strains, Phase IV (KMG-IV): sequencing the most valuable type-strain genomes for metagenomic binning, comparative biology and taxonomic classification.</title>
        <authorList>
            <person name="Goeker M."/>
        </authorList>
    </citation>
    <scope>NUCLEOTIDE SEQUENCE [LARGE SCALE GENOMIC DNA]</scope>
    <source>
        <strain evidence="2 3">DSM 27696</strain>
    </source>
</reference>